<dbReference type="InterPro" id="IPR001955">
    <property type="entry name" value="Pancreatic_hormone-like"/>
</dbReference>
<dbReference type="EMBL" id="CAJNOJ010000013">
    <property type="protein sequence ID" value="CAF0802408.1"/>
    <property type="molecule type" value="Genomic_DNA"/>
</dbReference>
<protein>
    <submittedName>
        <fullName evidence="5">Uncharacterized protein</fullName>
    </submittedName>
</protein>
<dbReference type="Proteomes" id="UP000663828">
    <property type="component" value="Unassembled WGS sequence"/>
</dbReference>
<dbReference type="EMBL" id="CAJNOR010002561">
    <property type="protein sequence ID" value="CAF1311551.1"/>
    <property type="molecule type" value="Genomic_DNA"/>
</dbReference>
<evidence type="ECO:0000313" key="6">
    <source>
        <dbReference type="EMBL" id="CAF1311551.1"/>
    </source>
</evidence>
<keyword evidence="4" id="KW-0732">Signal</keyword>
<organism evidence="5 8">
    <name type="scientific">Adineta ricciae</name>
    <name type="common">Rotifer</name>
    <dbReference type="NCBI Taxonomy" id="249248"/>
    <lineage>
        <taxon>Eukaryota</taxon>
        <taxon>Metazoa</taxon>
        <taxon>Spiralia</taxon>
        <taxon>Gnathifera</taxon>
        <taxon>Rotifera</taxon>
        <taxon>Eurotatoria</taxon>
        <taxon>Bdelloidea</taxon>
        <taxon>Adinetida</taxon>
        <taxon>Adinetidae</taxon>
        <taxon>Adineta</taxon>
    </lineage>
</organism>
<dbReference type="Pfam" id="PF00159">
    <property type="entry name" value="Hormone_3"/>
    <property type="match status" value="1"/>
</dbReference>
<evidence type="ECO:0000313" key="7">
    <source>
        <dbReference type="Proteomes" id="UP000663828"/>
    </source>
</evidence>
<dbReference type="GO" id="GO:0005576">
    <property type="term" value="C:extracellular region"/>
    <property type="evidence" value="ECO:0007669"/>
    <property type="project" value="UniProtKB-SubCell"/>
</dbReference>
<name>A0A813SW85_ADIRI</name>
<feature type="signal peptide" evidence="4">
    <location>
        <begin position="1"/>
        <end position="22"/>
    </location>
</feature>
<dbReference type="PROSITE" id="PS50276">
    <property type="entry name" value="PANCREATIC_HORMONE_2"/>
    <property type="match status" value="1"/>
</dbReference>
<keyword evidence="3" id="KW-0964">Secreted</keyword>
<dbReference type="AlphaFoldDB" id="A0A813SW85"/>
<reference evidence="5" key="1">
    <citation type="submission" date="2021-02" db="EMBL/GenBank/DDBJ databases">
        <authorList>
            <person name="Nowell W R."/>
        </authorList>
    </citation>
    <scope>NUCLEOTIDE SEQUENCE</scope>
</reference>
<comment type="subcellular location">
    <subcellularLocation>
        <location evidence="1">Secreted</location>
    </subcellularLocation>
</comment>
<evidence type="ECO:0000256" key="4">
    <source>
        <dbReference type="SAM" id="SignalP"/>
    </source>
</evidence>
<dbReference type="GO" id="GO:0005179">
    <property type="term" value="F:hormone activity"/>
    <property type="evidence" value="ECO:0007669"/>
    <property type="project" value="InterPro"/>
</dbReference>
<accession>A0A813SW85</accession>
<feature type="chain" id="PRO_5036409324" evidence="4">
    <location>
        <begin position="23"/>
        <end position="103"/>
    </location>
</feature>
<sequence length="103" mass="12508">MSCKTTIAYLLLMIVFFNFAQAILSNVPPPPTRPDYFKTKEELRRYLQKLHEYHLILGRWRSRRGENEYPQPFDERIDTKNYDFITNESLQRLRFQPENAFPH</sequence>
<dbReference type="Proteomes" id="UP000663852">
    <property type="component" value="Unassembled WGS sequence"/>
</dbReference>
<proteinExistence type="inferred from homology"/>
<evidence type="ECO:0000313" key="8">
    <source>
        <dbReference type="Proteomes" id="UP000663852"/>
    </source>
</evidence>
<dbReference type="OrthoDB" id="9972427at2759"/>
<evidence type="ECO:0000256" key="2">
    <source>
        <dbReference type="ARBA" id="ARBA00010022"/>
    </source>
</evidence>
<evidence type="ECO:0000256" key="1">
    <source>
        <dbReference type="ARBA" id="ARBA00004613"/>
    </source>
</evidence>
<gene>
    <name evidence="5" type="ORF">EDS130_LOCUS4920</name>
    <name evidence="6" type="ORF">XAT740_LOCUS29412</name>
</gene>
<comment type="caution">
    <text evidence="5">The sequence shown here is derived from an EMBL/GenBank/DDBJ whole genome shotgun (WGS) entry which is preliminary data.</text>
</comment>
<keyword evidence="7" id="KW-1185">Reference proteome</keyword>
<comment type="similarity">
    <text evidence="2">Belongs to the NPY family.</text>
</comment>
<evidence type="ECO:0000256" key="3">
    <source>
        <dbReference type="ARBA" id="ARBA00022525"/>
    </source>
</evidence>
<evidence type="ECO:0000313" key="5">
    <source>
        <dbReference type="EMBL" id="CAF0802408.1"/>
    </source>
</evidence>